<protein>
    <submittedName>
        <fullName evidence="2">Uncharacterized protein</fullName>
    </submittedName>
</protein>
<dbReference type="HOGENOM" id="CLU_1065932_0_0_1"/>
<dbReference type="Proteomes" id="UP000005622">
    <property type="component" value="Unassembled WGS sequence"/>
</dbReference>
<name>H8ZCK6_NEMA1</name>
<dbReference type="EMBL" id="JH604635">
    <property type="protein sequence ID" value="EHY65842.1"/>
    <property type="molecule type" value="Genomic_DNA"/>
</dbReference>
<evidence type="ECO:0000256" key="1">
    <source>
        <dbReference type="SAM" id="Phobius"/>
    </source>
</evidence>
<dbReference type="AlphaFoldDB" id="H8ZCK6"/>
<gene>
    <name evidence="2" type="ORF">NERG_01449</name>
</gene>
<keyword evidence="1" id="KW-0472">Membrane</keyword>
<reference evidence="2" key="1">
    <citation type="submission" date="2011-03" db="EMBL/GenBank/DDBJ databases">
        <title>The Genome Sequence of Nematocida sp1 strain ERTm2.</title>
        <authorList>
            <consortium name="The Broad Institute Genome Sequencing Platform"/>
            <consortium name="The Broad Institute Genome Sequencing Center for Infectious Disease"/>
            <person name="Cuomo C."/>
            <person name="Troemel E."/>
            <person name="Young S.K."/>
            <person name="Zeng Q."/>
            <person name="Gargeya S."/>
            <person name="Fitzgerald M."/>
            <person name="Haas B."/>
            <person name="Abouelleil A."/>
            <person name="Alvarado L."/>
            <person name="Arachchi H.M."/>
            <person name="Berlin A."/>
            <person name="Brown A."/>
            <person name="Chapman S.B."/>
            <person name="Chen Z."/>
            <person name="Dunbar C."/>
            <person name="Freedman E."/>
            <person name="Gearin G."/>
            <person name="Gellesch M."/>
            <person name="Goldberg J."/>
            <person name="Griggs A."/>
            <person name="Gujja S."/>
            <person name="Heilman E.R."/>
            <person name="Heiman D."/>
            <person name="Howarth C."/>
            <person name="Larson L."/>
            <person name="Lui A."/>
            <person name="MacDonald P.J.P."/>
            <person name="Mehta T."/>
            <person name="Montmayeur A."/>
            <person name="Murphy C."/>
            <person name="Neiman D."/>
            <person name="Pearson M."/>
            <person name="Priest M."/>
            <person name="Roberts A."/>
            <person name="Saif S."/>
            <person name="Shea T."/>
            <person name="Shenoy N."/>
            <person name="Sisk P."/>
            <person name="Stolte C."/>
            <person name="Sykes S."/>
            <person name="White J."/>
            <person name="Yandava C."/>
            <person name="Wortman J."/>
            <person name="Nusbaum C."/>
            <person name="Birren B."/>
        </authorList>
    </citation>
    <scope>NUCLEOTIDE SEQUENCE</scope>
    <source>
        <strain evidence="2">ERTm2</strain>
    </source>
</reference>
<evidence type="ECO:0000313" key="2">
    <source>
        <dbReference type="EMBL" id="EHY65842.1"/>
    </source>
</evidence>
<proteinExistence type="predicted"/>
<organism evidence="2">
    <name type="scientific">Nematocida ausubeli (strain ATCC PRA-371 / ERTm2)</name>
    <name type="common">Nematode killer fungus</name>
    <dbReference type="NCBI Taxonomy" id="1913371"/>
    <lineage>
        <taxon>Eukaryota</taxon>
        <taxon>Fungi</taxon>
        <taxon>Fungi incertae sedis</taxon>
        <taxon>Microsporidia</taxon>
        <taxon>Nematocida</taxon>
    </lineage>
</organism>
<keyword evidence="1" id="KW-1133">Transmembrane helix</keyword>
<keyword evidence="1" id="KW-0812">Transmembrane</keyword>
<feature type="transmembrane region" description="Helical" evidence="1">
    <location>
        <begin position="59"/>
        <end position="88"/>
    </location>
</feature>
<accession>H8ZCK6</accession>
<feature type="transmembrane region" description="Helical" evidence="1">
    <location>
        <begin position="21"/>
        <end position="39"/>
    </location>
</feature>
<sequence length="261" mass="30277">MHSHTTDHLSHRQRHSLCTNCTFWLVYLLYTVLCLYISLNRPSIGLAVYIPINTSILSISLTILLFMCICLFCPLSLFLMPPCIFILLNIGEIKCIFPIVEQFILHRYKKRNKALEAGKRRKVAHFREPSFVGNEKKNKKKIERVTHYRQIENEANIYCHLRRHSLLLAVYCGYIGLWSQYRRIQMPLHLTQENSNKVGYTILARSAQNTGPILRMQNLDLSLRTSSFGSLIHTSIVSPGPSIQLYCTYHCSFYVHTNSIL</sequence>